<dbReference type="Proteomes" id="UP001295462">
    <property type="component" value="Unassembled WGS sequence"/>
</dbReference>
<reference evidence="1" key="1">
    <citation type="submission" date="2022-01" db="EMBL/GenBank/DDBJ databases">
        <authorList>
            <person name="Lagorce A."/>
        </authorList>
    </citation>
    <scope>NUCLEOTIDE SEQUENCE</scope>
    <source>
        <strain evidence="1">Th15_F1_A12</strain>
    </source>
</reference>
<proteinExistence type="predicted"/>
<sequence>MTRSIDGERHLKPGLDWNSKALNIEDKGPFGALFRYVSKS</sequence>
<evidence type="ECO:0000313" key="2">
    <source>
        <dbReference type="Proteomes" id="UP001295462"/>
    </source>
</evidence>
<gene>
    <name evidence="1" type="ORF">THF1A12_50029</name>
</gene>
<dbReference type="EMBL" id="CAKMUD010000105">
    <property type="protein sequence ID" value="CAH1601412.1"/>
    <property type="molecule type" value="Genomic_DNA"/>
</dbReference>
<evidence type="ECO:0000313" key="1">
    <source>
        <dbReference type="EMBL" id="CAH1601412.1"/>
    </source>
</evidence>
<dbReference type="AlphaFoldDB" id="A0AAU9QU79"/>
<accession>A0AAU9QU79</accession>
<organism evidence="1 2">
    <name type="scientific">Vibrio jasicida</name>
    <dbReference type="NCBI Taxonomy" id="766224"/>
    <lineage>
        <taxon>Bacteria</taxon>
        <taxon>Pseudomonadati</taxon>
        <taxon>Pseudomonadota</taxon>
        <taxon>Gammaproteobacteria</taxon>
        <taxon>Vibrionales</taxon>
        <taxon>Vibrionaceae</taxon>
        <taxon>Vibrio</taxon>
    </lineage>
</organism>
<comment type="caution">
    <text evidence="1">The sequence shown here is derived from an EMBL/GenBank/DDBJ whole genome shotgun (WGS) entry which is preliminary data.</text>
</comment>
<name>A0AAU9QU79_9VIBR</name>
<protein>
    <submittedName>
        <fullName evidence="1">Uncharacterized protein</fullName>
    </submittedName>
</protein>